<feature type="transmembrane region" description="Helical" evidence="2">
    <location>
        <begin position="496"/>
        <end position="517"/>
    </location>
</feature>
<feature type="transmembrane region" description="Helical" evidence="2">
    <location>
        <begin position="471"/>
        <end position="490"/>
    </location>
</feature>
<gene>
    <name evidence="3" type="ORF">SAMN05216251_10483</name>
</gene>
<keyword evidence="2" id="KW-0472">Membrane</keyword>
<proteinExistence type="predicted"/>
<feature type="transmembrane region" description="Helical" evidence="2">
    <location>
        <begin position="444"/>
        <end position="464"/>
    </location>
</feature>
<feature type="transmembrane region" description="Helical" evidence="2">
    <location>
        <begin position="411"/>
        <end position="432"/>
    </location>
</feature>
<feature type="region of interest" description="Disordered" evidence="1">
    <location>
        <begin position="1"/>
        <end position="27"/>
    </location>
</feature>
<keyword evidence="4" id="KW-1185">Reference proteome</keyword>
<accession>A0A1I2C0E2</accession>
<evidence type="ECO:0000313" key="3">
    <source>
        <dbReference type="EMBL" id="SFE61652.1"/>
    </source>
</evidence>
<organism evidence="3 4">
    <name type="scientific">Actinacidiphila alni</name>
    <dbReference type="NCBI Taxonomy" id="380248"/>
    <lineage>
        <taxon>Bacteria</taxon>
        <taxon>Bacillati</taxon>
        <taxon>Actinomycetota</taxon>
        <taxon>Actinomycetes</taxon>
        <taxon>Kitasatosporales</taxon>
        <taxon>Streptomycetaceae</taxon>
        <taxon>Actinacidiphila</taxon>
    </lineage>
</organism>
<feature type="transmembrane region" description="Helical" evidence="2">
    <location>
        <begin position="232"/>
        <end position="250"/>
    </location>
</feature>
<dbReference type="Proteomes" id="UP000199323">
    <property type="component" value="Unassembled WGS sequence"/>
</dbReference>
<feature type="transmembrane region" description="Helical" evidence="2">
    <location>
        <begin position="372"/>
        <end position="390"/>
    </location>
</feature>
<name>A0A1I2C0E2_9ACTN</name>
<protein>
    <submittedName>
        <fullName evidence="3">Uncharacterized protein</fullName>
    </submittedName>
</protein>
<evidence type="ECO:0000313" key="4">
    <source>
        <dbReference type="Proteomes" id="UP000199323"/>
    </source>
</evidence>
<sequence length="525" mass="53293">MSLISRLGGGGEAGALPEPPRPRRVPSWAVGDPVAELAERLSAACSAAVHPDEIAAVLESEGLTDEQITGRYGHPDLFSLARELFETVPRRFPEPEPGADPWQVDVWRCVLRGLTFTLPGVAYVLGGRWAGDDDGPFGVSRAVAAWGAAALCGWGWNQALAHRAHLYLMTGRSRAAARCVVTGAAAGATLATLAAAAVAGPGRLPALAFAAGQSVYVAAATALLVLGRERSLLYVLTPLAVAVACGASGLSSAAVAAVLIATATGAAAAALGTALRTALTGRAPQPATGPRVPLRARLRARAAEGKAAPGSGAGAGPAFGWRQLPRAARHLWRADDGETEAKPLSPYLSLPHGVAGLAGGTLVVTAALTGEFVAALTVSMGVAEWLLFRFRGRCLAALRATTVHQRLLATCWRVLAGCLALYVVALVALAAAEAAAVPGGAAWNPARLSVLLALGGTLWLSLLLQSCGREWTGSYVLAGAALTALVLLAARVAGTGAVLGLVCAGAAAVLLAVAVTMTGRVTTHR</sequence>
<dbReference type="EMBL" id="FONG01000004">
    <property type="protein sequence ID" value="SFE61652.1"/>
    <property type="molecule type" value="Genomic_DNA"/>
</dbReference>
<evidence type="ECO:0000256" key="2">
    <source>
        <dbReference type="SAM" id="Phobius"/>
    </source>
</evidence>
<dbReference type="RefSeq" id="WP_093712784.1">
    <property type="nucleotide sequence ID" value="NZ_FONG01000004.1"/>
</dbReference>
<dbReference type="STRING" id="380248.SAMN05216251_10483"/>
<dbReference type="AlphaFoldDB" id="A0A1I2C0E2"/>
<dbReference type="OrthoDB" id="3696477at2"/>
<keyword evidence="2" id="KW-1133">Transmembrane helix</keyword>
<feature type="transmembrane region" description="Helical" evidence="2">
    <location>
        <begin position="204"/>
        <end position="225"/>
    </location>
</feature>
<reference evidence="3 4" key="1">
    <citation type="submission" date="2016-10" db="EMBL/GenBank/DDBJ databases">
        <authorList>
            <person name="de Groot N.N."/>
        </authorList>
    </citation>
    <scope>NUCLEOTIDE SEQUENCE [LARGE SCALE GENOMIC DNA]</scope>
    <source>
        <strain evidence="3 4">CGMCC 4.3510</strain>
    </source>
</reference>
<keyword evidence="2" id="KW-0812">Transmembrane</keyword>
<feature type="transmembrane region" description="Helical" evidence="2">
    <location>
        <begin position="175"/>
        <end position="198"/>
    </location>
</feature>
<evidence type="ECO:0000256" key="1">
    <source>
        <dbReference type="SAM" id="MobiDB-lite"/>
    </source>
</evidence>